<dbReference type="Gene3D" id="2.40.128.130">
    <property type="entry name" value="Autotransporter beta-domain"/>
    <property type="match status" value="1"/>
</dbReference>
<organism evidence="1 2">
    <name type="scientific">Pseudomonas savastanoi pv. glycinea str. race 4</name>
    <dbReference type="NCBI Taxonomy" id="875330"/>
    <lineage>
        <taxon>Bacteria</taxon>
        <taxon>Pseudomonadati</taxon>
        <taxon>Pseudomonadota</taxon>
        <taxon>Gammaproteobacteria</taxon>
        <taxon>Pseudomonadales</taxon>
        <taxon>Pseudomonadaceae</taxon>
        <taxon>Pseudomonas</taxon>
    </lineage>
</organism>
<reference evidence="1 2" key="1">
    <citation type="journal article" date="2011" name="PLoS Pathog.">
        <title>Dynamic evolution of pathogenicity revealed by sequencing and comparative genomics of 19 Pseudomonas syringae isolates.</title>
        <authorList>
            <person name="Baltrus D.A."/>
            <person name="Nishimura M.T."/>
            <person name="Romanchuk A."/>
            <person name="Chang J.H."/>
            <person name="Mukhtar M.S."/>
            <person name="Cherkis K."/>
            <person name="Roach J."/>
            <person name="Grant S.R."/>
            <person name="Jones C.D."/>
            <person name="Dangl J.L."/>
        </authorList>
    </citation>
    <scope>NUCLEOTIDE SEQUENCE [LARGE SCALE GENOMIC DNA]</scope>
    <source>
        <strain evidence="2">race 4</strain>
    </source>
</reference>
<evidence type="ECO:0000313" key="2">
    <source>
        <dbReference type="Proteomes" id="UP000005466"/>
    </source>
</evidence>
<feature type="non-terminal residue" evidence="1">
    <location>
        <position position="49"/>
    </location>
</feature>
<dbReference type="AlphaFoldDB" id="F3CHS6"/>
<proteinExistence type="predicted"/>
<feature type="non-terminal residue" evidence="1">
    <location>
        <position position="1"/>
    </location>
</feature>
<accession>F3CHS6</accession>
<gene>
    <name evidence="1" type="ORF">Pgy4_38246</name>
</gene>
<dbReference type="SUPFAM" id="SSF103515">
    <property type="entry name" value="Autotransporter"/>
    <property type="match status" value="1"/>
</dbReference>
<protein>
    <submittedName>
        <fullName evidence="1">Outer membrane autotransporter barrel</fullName>
    </submittedName>
</protein>
<dbReference type="HOGENOM" id="CLU_3146487_0_0_6"/>
<dbReference type="Proteomes" id="UP000005466">
    <property type="component" value="Unassembled WGS sequence"/>
</dbReference>
<evidence type="ECO:0000313" key="1">
    <source>
        <dbReference type="EMBL" id="EGH18818.1"/>
    </source>
</evidence>
<comment type="caution">
    <text evidence="1">The sequence shown here is derived from an EMBL/GenBank/DDBJ whole genome shotgun (WGS) entry which is preliminary data.</text>
</comment>
<name>F3CHS6_PSESG</name>
<dbReference type="InterPro" id="IPR036709">
    <property type="entry name" value="Autotransporte_beta_dom_sf"/>
</dbReference>
<sequence length="49" mass="5344">DRDAAVVGARASLALGKDARINLDYNGLLGARDKTHGVGLSLDWQFFLW</sequence>
<dbReference type="EMBL" id="ADWY01003207">
    <property type="protein sequence ID" value="EGH18818.1"/>
    <property type="molecule type" value="Genomic_DNA"/>
</dbReference>